<dbReference type="GO" id="GO:0000045">
    <property type="term" value="P:autophagosome assembly"/>
    <property type="evidence" value="ECO:0007669"/>
    <property type="project" value="TreeGrafter"/>
</dbReference>
<organism evidence="1 2">
    <name type="scientific">Kingdonia uniflora</name>
    <dbReference type="NCBI Taxonomy" id="39325"/>
    <lineage>
        <taxon>Eukaryota</taxon>
        <taxon>Viridiplantae</taxon>
        <taxon>Streptophyta</taxon>
        <taxon>Embryophyta</taxon>
        <taxon>Tracheophyta</taxon>
        <taxon>Spermatophyta</taxon>
        <taxon>Magnoliopsida</taxon>
        <taxon>Ranunculales</taxon>
        <taxon>Circaeasteraceae</taxon>
        <taxon>Kingdonia</taxon>
    </lineage>
</organism>
<comment type="caution">
    <text evidence="1">The sequence shown here is derived from an EMBL/GenBank/DDBJ whole genome shotgun (WGS) entry which is preliminary data.</text>
</comment>
<dbReference type="GO" id="GO:0000423">
    <property type="term" value="P:mitophagy"/>
    <property type="evidence" value="ECO:0007669"/>
    <property type="project" value="TreeGrafter"/>
</dbReference>
<evidence type="ECO:0000313" key="2">
    <source>
        <dbReference type="Proteomes" id="UP000541444"/>
    </source>
</evidence>
<dbReference type="InterPro" id="IPR052596">
    <property type="entry name" value="AMBRA1_autophagy"/>
</dbReference>
<proteinExistence type="predicted"/>
<keyword evidence="2" id="KW-1185">Reference proteome</keyword>
<dbReference type="EMBL" id="JACGCM010001237">
    <property type="protein sequence ID" value="KAF6158160.1"/>
    <property type="molecule type" value="Genomic_DNA"/>
</dbReference>
<dbReference type="GO" id="GO:1990756">
    <property type="term" value="F:ubiquitin-like ligase-substrate adaptor activity"/>
    <property type="evidence" value="ECO:0007669"/>
    <property type="project" value="TreeGrafter"/>
</dbReference>
<dbReference type="PANTHER" id="PTHR22874:SF1">
    <property type="entry name" value="ACTIVATING MOLECULE IN BECN1-REGULATED AUTOPHAGY PROTEIN 1"/>
    <property type="match status" value="1"/>
</dbReference>
<dbReference type="GO" id="GO:0080008">
    <property type="term" value="C:Cul4-RING E3 ubiquitin ligase complex"/>
    <property type="evidence" value="ECO:0007669"/>
    <property type="project" value="TreeGrafter"/>
</dbReference>
<gene>
    <name evidence="1" type="ORF">GIB67_014954</name>
</gene>
<sequence>MRHHSSRSRSISPVVYGDGGGFISIGQEENDSQLNGRTESDIATSLAAAAAAELPCTVWFSSCITGNQSCSLFDFNSSQFIFQSPYILLPHILPVPKHSSLLRSIVIDGETTVPIYTILEVRFKVYRVYDMELVRVLPSAEDEVNEGCFHPLVSEGLVYGTKCGRIGSTAADVTPIIHTSSSMPEVATRPASD</sequence>
<protein>
    <submittedName>
        <fullName evidence="1">Uncharacterized protein</fullName>
    </submittedName>
</protein>
<dbReference type="Proteomes" id="UP000541444">
    <property type="component" value="Unassembled WGS sequence"/>
</dbReference>
<name>A0A7J7MTQ3_9MAGN</name>
<dbReference type="AlphaFoldDB" id="A0A7J7MTQ3"/>
<dbReference type="PANTHER" id="PTHR22874">
    <property type="entry name" value="ACTIVATING MOLECULE IN BECN1-REGULATED AUTOPHAGY PROTEIN 1"/>
    <property type="match status" value="1"/>
</dbReference>
<accession>A0A7J7MTQ3</accession>
<reference evidence="1 2" key="1">
    <citation type="journal article" date="2020" name="IScience">
        <title>Genome Sequencing of the Endangered Kingdonia uniflora (Circaeasteraceae, Ranunculales) Reveals Potential Mechanisms of Evolutionary Specialization.</title>
        <authorList>
            <person name="Sun Y."/>
            <person name="Deng T."/>
            <person name="Zhang A."/>
            <person name="Moore M.J."/>
            <person name="Landis J.B."/>
            <person name="Lin N."/>
            <person name="Zhang H."/>
            <person name="Zhang X."/>
            <person name="Huang J."/>
            <person name="Zhang X."/>
            <person name="Sun H."/>
            <person name="Wang H."/>
        </authorList>
    </citation>
    <scope>NUCLEOTIDE SEQUENCE [LARGE SCALE GENOMIC DNA]</scope>
    <source>
        <strain evidence="1">TB1705</strain>
        <tissue evidence="1">Leaf</tissue>
    </source>
</reference>
<dbReference type="OrthoDB" id="6363363at2759"/>
<evidence type="ECO:0000313" key="1">
    <source>
        <dbReference type="EMBL" id="KAF6158160.1"/>
    </source>
</evidence>